<feature type="transmembrane region" description="Helical" evidence="1">
    <location>
        <begin position="311"/>
        <end position="332"/>
    </location>
</feature>
<feature type="transmembrane region" description="Helical" evidence="1">
    <location>
        <begin position="152"/>
        <end position="173"/>
    </location>
</feature>
<dbReference type="EMBL" id="JAAGWY010000001">
    <property type="protein sequence ID" value="NEN04671.1"/>
    <property type="molecule type" value="Genomic_DNA"/>
</dbReference>
<dbReference type="AlphaFoldDB" id="A0A6L9XTE6"/>
<name>A0A6L9XTE6_9MICO</name>
<organism evidence="2 3">
    <name type="scientific">Leifsonia tongyongensis</name>
    <dbReference type="NCBI Taxonomy" id="1268043"/>
    <lineage>
        <taxon>Bacteria</taxon>
        <taxon>Bacillati</taxon>
        <taxon>Actinomycetota</taxon>
        <taxon>Actinomycetes</taxon>
        <taxon>Micrococcales</taxon>
        <taxon>Microbacteriaceae</taxon>
        <taxon>Leifsonia</taxon>
    </lineage>
</organism>
<feature type="transmembrane region" description="Helical" evidence="1">
    <location>
        <begin position="126"/>
        <end position="145"/>
    </location>
</feature>
<keyword evidence="3" id="KW-1185">Reference proteome</keyword>
<keyword evidence="1" id="KW-1133">Transmembrane helix</keyword>
<feature type="transmembrane region" description="Helical" evidence="1">
    <location>
        <begin position="86"/>
        <end position="114"/>
    </location>
</feature>
<dbReference type="RefSeq" id="WP_163287775.1">
    <property type="nucleotide sequence ID" value="NZ_JAAGWY010000001.1"/>
</dbReference>
<gene>
    <name evidence="2" type="ORF">G3T36_02195</name>
</gene>
<reference evidence="2 3" key="1">
    <citation type="journal article" date="2014" name="J. Microbiol.">
        <title>Diaminobutyricibacter tongyongensis gen. nov., sp. nov. and Homoserinibacter gongjuensis gen. nov., sp. nov. belong to the family Microbacteriaceae.</title>
        <authorList>
            <person name="Kim S.J."/>
            <person name="Ahn J.H."/>
            <person name="Weon H.Y."/>
            <person name="Hamada M."/>
            <person name="Suzuki K."/>
            <person name="Kwon S.W."/>
        </authorList>
    </citation>
    <scope>NUCLEOTIDE SEQUENCE [LARGE SCALE GENOMIC DNA]</scope>
    <source>
        <strain evidence="2 3">NBRC 108724</strain>
    </source>
</reference>
<comment type="caution">
    <text evidence="2">The sequence shown here is derived from an EMBL/GenBank/DDBJ whole genome shotgun (WGS) entry which is preliminary data.</text>
</comment>
<evidence type="ECO:0000256" key="1">
    <source>
        <dbReference type="SAM" id="Phobius"/>
    </source>
</evidence>
<feature type="transmembrane region" description="Helical" evidence="1">
    <location>
        <begin position="185"/>
        <end position="207"/>
    </location>
</feature>
<evidence type="ECO:0000313" key="2">
    <source>
        <dbReference type="EMBL" id="NEN04671.1"/>
    </source>
</evidence>
<feature type="transmembrane region" description="Helical" evidence="1">
    <location>
        <begin position="339"/>
        <end position="357"/>
    </location>
</feature>
<proteinExistence type="predicted"/>
<accession>A0A6L9XTE6</accession>
<evidence type="ECO:0000313" key="3">
    <source>
        <dbReference type="Proteomes" id="UP000474967"/>
    </source>
</evidence>
<feature type="transmembrane region" description="Helical" evidence="1">
    <location>
        <begin position="214"/>
        <end position="235"/>
    </location>
</feature>
<protein>
    <recommendedName>
        <fullName evidence="4">Glycosyltransferase RgtA/B/C/D-like domain-containing protein</fullName>
    </recommendedName>
</protein>
<keyword evidence="1" id="KW-0812">Transmembrane</keyword>
<sequence>MFALVVSLVIGAVIAGLLSWRLQTLWPTAVSYVLHSIAAIGIYALLGPLAVPDADHYHKQAVQLLSGDSERSVTPGKELFTYLLRLVYSTIGIQPGIIIALNVLLVAAIPTIVGRTAAALNMPVQLTTWAGALVPQTFFWGVLLLRESMVWFALLLVILALAMLYDGARWVIWLPVLVGALVLFTYLRGTLAIVLAAAALIVLLLIVKSWKLTLGTAGALGVIALILPGFASILVKFGSDTDTAAARVSTTTSDAVAKASSMGAEHTSSTIFHAPHVGDGIVNLAVTKAVGLLNSTLGPLPWDFGRVGLPFFADGLIWVVVLALAIVGWVFLKDKRSAFVLVIPAALILLAMGWTLFEYGTVIRMRLMPLLILLPLAASGFLVFWRKIRRQNSAVEGSASEPARSE</sequence>
<feature type="transmembrane region" description="Helical" evidence="1">
    <location>
        <begin position="29"/>
        <end position="51"/>
    </location>
</feature>
<evidence type="ECO:0008006" key="4">
    <source>
        <dbReference type="Google" id="ProtNLM"/>
    </source>
</evidence>
<dbReference type="Proteomes" id="UP000474967">
    <property type="component" value="Unassembled WGS sequence"/>
</dbReference>
<keyword evidence="1" id="KW-0472">Membrane</keyword>
<feature type="transmembrane region" description="Helical" evidence="1">
    <location>
        <begin position="363"/>
        <end position="385"/>
    </location>
</feature>